<keyword evidence="1" id="KW-0812">Transmembrane</keyword>
<dbReference type="EMBL" id="LR633967">
    <property type="protein sequence ID" value="VUX56075.1"/>
    <property type="molecule type" value="Genomic_DNA"/>
</dbReference>
<organism evidence="2">
    <name type="scientific">uncultured Woeseiaceae bacterium</name>
    <dbReference type="NCBI Taxonomy" id="1983305"/>
    <lineage>
        <taxon>Bacteria</taxon>
        <taxon>Pseudomonadati</taxon>
        <taxon>Pseudomonadota</taxon>
        <taxon>Gammaproteobacteria</taxon>
        <taxon>Woeseiales</taxon>
        <taxon>Woeseiaceae</taxon>
        <taxon>environmental samples</taxon>
    </lineage>
</organism>
<evidence type="ECO:0000256" key="1">
    <source>
        <dbReference type="SAM" id="Phobius"/>
    </source>
</evidence>
<dbReference type="AlphaFoldDB" id="A0A7D9D2A2"/>
<proteinExistence type="predicted"/>
<keyword evidence="1" id="KW-1133">Transmembrane helix</keyword>
<sequence>MIREWLLLETRLYEFMTFNWEAIGAVGEVVGGAAVFISLLYLAVQIRNSRRSDQVAAAAGAASAVDEWIGQIVRDEKLYELYQRGLSDYESLTREEKGRFFLLIVQFLRSMEAIWFQLQLSAIEPGYWSSMETTTRGIVGSIGGRRSFEKSREFLSPEFANVVQKILDDAGAPQNSHHRIDDEA</sequence>
<gene>
    <name evidence="2" type="ORF">JTBM06_V1_270004</name>
</gene>
<evidence type="ECO:0000313" key="2">
    <source>
        <dbReference type="EMBL" id="VUX56075.1"/>
    </source>
</evidence>
<accession>A0A7D9D2A2</accession>
<feature type="transmembrane region" description="Helical" evidence="1">
    <location>
        <begin position="20"/>
        <end position="44"/>
    </location>
</feature>
<reference evidence="2" key="1">
    <citation type="submission" date="2019-07" db="EMBL/GenBank/DDBJ databases">
        <authorList>
            <person name="Weber M."/>
            <person name="Kostadinov I."/>
            <person name="Kostadinov D I."/>
        </authorList>
    </citation>
    <scope>NUCLEOTIDE SEQUENCE</scope>
    <source>
        <strain evidence="2">Gfbio:sag-sample-m06:053724c1-46a9-4a36-b237-ea2bf867836b</strain>
    </source>
</reference>
<protein>
    <submittedName>
        <fullName evidence="2">Uncharacterized protein</fullName>
    </submittedName>
</protein>
<name>A0A7D9D2A2_9GAMM</name>
<keyword evidence="1" id="KW-0472">Membrane</keyword>